<evidence type="ECO:0000256" key="2">
    <source>
        <dbReference type="ARBA" id="ARBA00008663"/>
    </source>
</evidence>
<evidence type="ECO:0000256" key="3">
    <source>
        <dbReference type="ARBA" id="ARBA00012142"/>
    </source>
</evidence>
<reference evidence="16 17" key="1">
    <citation type="submission" date="2014-03" db="EMBL/GenBank/DDBJ databases">
        <title>Whole genome sequence of Novosphingobium resinovorum KF1.</title>
        <authorList>
            <person name="Gan H.M."/>
            <person name="Gan H.Y."/>
            <person name="Chew T.H."/>
            <person name="Savka M.A."/>
        </authorList>
    </citation>
    <scope>NUCLEOTIDE SEQUENCE [LARGE SCALE GENOMIC DNA]</scope>
    <source>
        <strain evidence="16 17">KF1</strain>
    </source>
</reference>
<evidence type="ECO:0000256" key="9">
    <source>
        <dbReference type="ARBA" id="ARBA00022842"/>
    </source>
</evidence>
<keyword evidence="7 13" id="KW-0418">Kinase</keyword>
<evidence type="ECO:0000313" key="16">
    <source>
        <dbReference type="EMBL" id="EZP81555.1"/>
    </source>
</evidence>
<keyword evidence="10 13" id="KW-0324">Glycolysis</keyword>
<dbReference type="Gene3D" id="3.40.1380.20">
    <property type="entry name" value="Pyruvate kinase, C-terminal domain"/>
    <property type="match status" value="1"/>
</dbReference>
<evidence type="ECO:0000256" key="12">
    <source>
        <dbReference type="NCBIfam" id="TIGR01064"/>
    </source>
</evidence>
<feature type="domain" description="Pyruvate kinase barrel" evidence="14">
    <location>
        <begin position="157"/>
        <end position="474"/>
    </location>
</feature>
<dbReference type="EMBL" id="JFYZ01000012">
    <property type="protein sequence ID" value="EZP81555.1"/>
    <property type="molecule type" value="Genomic_DNA"/>
</dbReference>
<evidence type="ECO:0000256" key="1">
    <source>
        <dbReference type="ARBA" id="ARBA00004997"/>
    </source>
</evidence>
<dbReference type="GO" id="GO:0004743">
    <property type="term" value="F:pyruvate kinase activity"/>
    <property type="evidence" value="ECO:0007669"/>
    <property type="project" value="UniProtKB-UniRule"/>
</dbReference>
<dbReference type="Pfam" id="PF02887">
    <property type="entry name" value="PK_C"/>
    <property type="match status" value="1"/>
</dbReference>
<keyword evidence="5" id="KW-0479">Metal-binding</keyword>
<comment type="pathway">
    <text evidence="1 13">Carbohydrate degradation; glycolysis; pyruvate from D-glyceraldehyde 3-phosphate: step 5/5.</text>
</comment>
<gene>
    <name evidence="16" type="ORF">BV97_02773</name>
</gene>
<dbReference type="eggNOG" id="COG0469">
    <property type="taxonomic scope" value="Bacteria"/>
</dbReference>
<dbReference type="Gene3D" id="3.20.20.60">
    <property type="entry name" value="Phosphoenolpyruvate-binding domains"/>
    <property type="match status" value="1"/>
</dbReference>
<keyword evidence="6" id="KW-0547">Nucleotide-binding</keyword>
<feature type="domain" description="Pyruvate kinase C-terminal" evidence="15">
    <location>
        <begin position="507"/>
        <end position="620"/>
    </location>
</feature>
<dbReference type="NCBIfam" id="NF004491">
    <property type="entry name" value="PRK05826.1"/>
    <property type="match status" value="1"/>
</dbReference>
<protein>
    <recommendedName>
        <fullName evidence="3 12">Pyruvate kinase</fullName>
        <ecNumber evidence="3 12">2.7.1.40</ecNumber>
    </recommendedName>
</protein>
<dbReference type="GO" id="GO:0005524">
    <property type="term" value="F:ATP binding"/>
    <property type="evidence" value="ECO:0007669"/>
    <property type="project" value="UniProtKB-KW"/>
</dbReference>
<comment type="similarity">
    <text evidence="2 13">Belongs to the pyruvate kinase family.</text>
</comment>
<dbReference type="GO" id="GO:0030955">
    <property type="term" value="F:potassium ion binding"/>
    <property type="evidence" value="ECO:0007669"/>
    <property type="project" value="UniProtKB-UniRule"/>
</dbReference>
<dbReference type="Gene3D" id="2.40.33.10">
    <property type="entry name" value="PK beta-barrel domain-like"/>
    <property type="match status" value="1"/>
</dbReference>
<name>A0A031JX78_9SPHN</name>
<evidence type="ECO:0000256" key="6">
    <source>
        <dbReference type="ARBA" id="ARBA00022741"/>
    </source>
</evidence>
<keyword evidence="8" id="KW-0067">ATP-binding</keyword>
<dbReference type="NCBIfam" id="NF004978">
    <property type="entry name" value="PRK06354.1"/>
    <property type="match status" value="1"/>
</dbReference>
<dbReference type="InterPro" id="IPR015795">
    <property type="entry name" value="Pyrv_Knase_C"/>
</dbReference>
<evidence type="ECO:0000313" key="17">
    <source>
        <dbReference type="Proteomes" id="UP000024329"/>
    </source>
</evidence>
<dbReference type="SUPFAM" id="SSF51621">
    <property type="entry name" value="Phosphoenolpyruvate/pyruvate domain"/>
    <property type="match status" value="1"/>
</dbReference>
<dbReference type="AlphaFoldDB" id="A0A031JX78"/>
<dbReference type="GO" id="GO:0016301">
    <property type="term" value="F:kinase activity"/>
    <property type="evidence" value="ECO:0007669"/>
    <property type="project" value="UniProtKB-KW"/>
</dbReference>
<dbReference type="FunFam" id="2.40.33.10:FF:000001">
    <property type="entry name" value="Pyruvate kinase"/>
    <property type="match status" value="1"/>
</dbReference>
<accession>A0A031JX78</accession>
<dbReference type="SUPFAM" id="SSF52935">
    <property type="entry name" value="PK C-terminal domain-like"/>
    <property type="match status" value="1"/>
</dbReference>
<evidence type="ECO:0000256" key="10">
    <source>
        <dbReference type="ARBA" id="ARBA00023152"/>
    </source>
</evidence>
<dbReference type="PATRIC" id="fig|158500.4.peg.2836"/>
<evidence type="ECO:0000256" key="7">
    <source>
        <dbReference type="ARBA" id="ARBA00022777"/>
    </source>
</evidence>
<dbReference type="SUPFAM" id="SSF50800">
    <property type="entry name" value="PK beta-barrel domain-like"/>
    <property type="match status" value="1"/>
</dbReference>
<dbReference type="InterPro" id="IPR001697">
    <property type="entry name" value="Pyr_Knase"/>
</dbReference>
<comment type="caution">
    <text evidence="16">The sequence shown here is derived from an EMBL/GenBank/DDBJ whole genome shotgun (WGS) entry which is preliminary data.</text>
</comment>
<dbReference type="InterPro" id="IPR015793">
    <property type="entry name" value="Pyrv_Knase_brl"/>
</dbReference>
<evidence type="ECO:0000259" key="14">
    <source>
        <dbReference type="Pfam" id="PF00224"/>
    </source>
</evidence>
<evidence type="ECO:0000256" key="11">
    <source>
        <dbReference type="ARBA" id="ARBA00023317"/>
    </source>
</evidence>
<dbReference type="EC" id="2.7.1.40" evidence="3 12"/>
<organism evidence="16 17">
    <name type="scientific">Novosphingobium resinovorum</name>
    <dbReference type="NCBI Taxonomy" id="158500"/>
    <lineage>
        <taxon>Bacteria</taxon>
        <taxon>Pseudomonadati</taxon>
        <taxon>Pseudomonadota</taxon>
        <taxon>Alphaproteobacteria</taxon>
        <taxon>Sphingomonadales</taxon>
        <taxon>Sphingomonadaceae</taxon>
        <taxon>Novosphingobium</taxon>
    </lineage>
</organism>
<dbReference type="NCBIfam" id="NF004886">
    <property type="entry name" value="PRK06247.1"/>
    <property type="match status" value="1"/>
</dbReference>
<dbReference type="InterPro" id="IPR036918">
    <property type="entry name" value="Pyrv_Knase_C_sf"/>
</dbReference>
<evidence type="ECO:0000256" key="13">
    <source>
        <dbReference type="RuleBase" id="RU000504"/>
    </source>
</evidence>
<dbReference type="InterPro" id="IPR015813">
    <property type="entry name" value="Pyrv/PenolPyrv_kinase-like_dom"/>
</dbReference>
<keyword evidence="4 13" id="KW-0808">Transferase</keyword>
<keyword evidence="11 16" id="KW-0670">Pyruvate</keyword>
<dbReference type="PANTHER" id="PTHR11817">
    <property type="entry name" value="PYRUVATE KINASE"/>
    <property type="match status" value="1"/>
</dbReference>
<evidence type="ECO:0000259" key="15">
    <source>
        <dbReference type="Pfam" id="PF02887"/>
    </source>
</evidence>
<dbReference type="UniPathway" id="UPA00109">
    <property type="reaction ID" value="UER00188"/>
</dbReference>
<dbReference type="PRINTS" id="PR01050">
    <property type="entry name" value="PYRUVTKNASE"/>
</dbReference>
<dbReference type="NCBIfam" id="TIGR01064">
    <property type="entry name" value="pyruv_kin"/>
    <property type="match status" value="1"/>
</dbReference>
<dbReference type="STRING" id="158500.BES08_10640"/>
<evidence type="ECO:0000256" key="4">
    <source>
        <dbReference type="ARBA" id="ARBA00022679"/>
    </source>
</evidence>
<evidence type="ECO:0000256" key="5">
    <source>
        <dbReference type="ARBA" id="ARBA00022723"/>
    </source>
</evidence>
<comment type="catalytic activity">
    <reaction evidence="13">
        <text>pyruvate + ATP = phosphoenolpyruvate + ADP + H(+)</text>
        <dbReference type="Rhea" id="RHEA:18157"/>
        <dbReference type="ChEBI" id="CHEBI:15361"/>
        <dbReference type="ChEBI" id="CHEBI:15378"/>
        <dbReference type="ChEBI" id="CHEBI:30616"/>
        <dbReference type="ChEBI" id="CHEBI:58702"/>
        <dbReference type="ChEBI" id="CHEBI:456216"/>
        <dbReference type="EC" id="2.7.1.40"/>
    </reaction>
</comment>
<dbReference type="InterPro" id="IPR011037">
    <property type="entry name" value="Pyrv_Knase-like_insert_dom_sf"/>
</dbReference>
<dbReference type="Proteomes" id="UP000024329">
    <property type="component" value="Unassembled WGS sequence"/>
</dbReference>
<keyword evidence="9 13" id="KW-0460">Magnesium</keyword>
<dbReference type="Pfam" id="PF00224">
    <property type="entry name" value="PK"/>
    <property type="match status" value="1"/>
</dbReference>
<dbReference type="InterPro" id="IPR040442">
    <property type="entry name" value="Pyrv_kinase-like_dom_sf"/>
</dbReference>
<evidence type="ECO:0000256" key="8">
    <source>
        <dbReference type="ARBA" id="ARBA00022840"/>
    </source>
</evidence>
<proteinExistence type="inferred from homology"/>
<dbReference type="GO" id="GO:0000287">
    <property type="term" value="F:magnesium ion binding"/>
    <property type="evidence" value="ECO:0007669"/>
    <property type="project" value="UniProtKB-UniRule"/>
</dbReference>
<dbReference type="InterPro" id="IPR015806">
    <property type="entry name" value="Pyrv_Knase_insert_dom_sf"/>
</dbReference>
<sequence>MHPAVLLQALFHPRDLFRRGFALVLCLPFVERHPVDHRAGGSFVAFVPRIANPVGQAIAAKARQPHQVDVLGIVALLEVAHKATERGSGHGVIYRINVILAVHNRTDRPWFVITPLPYGAQFPEEAVNLVSTIPSGALNANGPYRRSPHHRGIKRQRKVKILATLGPASRDKETIAKLLKAGADAFRVNMSHGDHDTHRETIANIRAVEKDLERPVAILCDLQGPKLRVGQFEGGKAFLRHGAHFTLDRDPTPGNDERVCLPHPELFGILQKGQRLLIDDGKLRLIVIRAEPDAILCSAEVGGPISDRKGVNIPDALIPIPALTEKDRRDLAFAVEQKADWIGLSFVQRPEDVAEARRLSGGQGAIMAKIEKPAAVESLDEIIELSDGIMVARGDLGVELLPEEVPPIQKHIIEKTRALGKPVVVATQMLESMITSPSPTRAEVSDVANAVYDGADAVMLSAETAAGQWPVEAVTIMDRIAAKVESDTTYRERIHLTRTPPDATSADALSEACAQIADTLTIEGIVVFTGSGGSARRVARERPAAPMLVLTPSQPTARRIALLWGAHAVVTRDIGSFEEMIAKGKRMALRHGFGAAGSRLVALAGVPFGVPGSTNLLHIVTLTGNELDTPK</sequence>